<dbReference type="NCBIfam" id="TIGR03317">
    <property type="entry name" value="ygfZ_signature"/>
    <property type="match status" value="1"/>
</dbReference>
<evidence type="ECO:0000256" key="1">
    <source>
        <dbReference type="ARBA" id="ARBA00022737"/>
    </source>
</evidence>
<dbReference type="Pfam" id="PF13181">
    <property type="entry name" value="TPR_8"/>
    <property type="match status" value="1"/>
</dbReference>
<dbReference type="Proteomes" id="UP000008963">
    <property type="component" value="Chromosome"/>
</dbReference>
<dbReference type="InterPro" id="IPR011990">
    <property type="entry name" value="TPR-like_helical_dom_sf"/>
</dbReference>
<dbReference type="SMART" id="SM00028">
    <property type="entry name" value="TPR"/>
    <property type="match status" value="4"/>
</dbReference>
<dbReference type="SUPFAM" id="SSF103025">
    <property type="entry name" value="Folate-binding domain"/>
    <property type="match status" value="1"/>
</dbReference>
<dbReference type="AlphaFoldDB" id="E1X148"/>
<dbReference type="InterPro" id="IPR027266">
    <property type="entry name" value="TrmE/GcvT-like"/>
</dbReference>
<dbReference type="eggNOG" id="COG0354">
    <property type="taxonomic scope" value="Bacteria"/>
</dbReference>
<name>E1X148_HALMS</name>
<evidence type="ECO:0000313" key="5">
    <source>
        <dbReference type="EMBL" id="CBW28118.1"/>
    </source>
</evidence>
<evidence type="ECO:0000256" key="3">
    <source>
        <dbReference type="ARBA" id="ARBA00022946"/>
    </source>
</evidence>
<dbReference type="InterPro" id="IPR017703">
    <property type="entry name" value="YgfZ/GCV_T_CS"/>
</dbReference>
<evidence type="ECO:0000313" key="6">
    <source>
        <dbReference type="Proteomes" id="UP000008963"/>
    </source>
</evidence>
<dbReference type="SUPFAM" id="SSF48452">
    <property type="entry name" value="TPR-like"/>
    <property type="match status" value="1"/>
</dbReference>
<dbReference type="Pfam" id="PF13174">
    <property type="entry name" value="TPR_6"/>
    <property type="match status" value="1"/>
</dbReference>
<dbReference type="OrthoDB" id="9796287at2"/>
<dbReference type="eggNOG" id="COG3071">
    <property type="taxonomic scope" value="Bacteria"/>
</dbReference>
<feature type="repeat" description="TPR" evidence="4">
    <location>
        <begin position="320"/>
        <end position="353"/>
    </location>
</feature>
<dbReference type="EMBL" id="FQ312005">
    <property type="protein sequence ID" value="CBW28118.1"/>
    <property type="molecule type" value="Genomic_DNA"/>
</dbReference>
<dbReference type="STRING" id="862908.BMS_3375"/>
<keyword evidence="3" id="KW-0809">Transit peptide</keyword>
<keyword evidence="1" id="KW-0677">Repeat</keyword>
<evidence type="ECO:0000256" key="4">
    <source>
        <dbReference type="PROSITE-ProRule" id="PRU00339"/>
    </source>
</evidence>
<dbReference type="HOGENOM" id="CLU_533977_0_0_7"/>
<dbReference type="PATRIC" id="fig|862908.3.peg.3228"/>
<dbReference type="PANTHER" id="PTHR44943">
    <property type="entry name" value="CELLULOSE SYNTHASE OPERON PROTEIN C"/>
    <property type="match status" value="1"/>
</dbReference>
<keyword evidence="2 4" id="KW-0802">TPR repeat</keyword>
<organism evidence="5 6">
    <name type="scientific">Halobacteriovorax marinus (strain ATCC BAA-682 / DSM 15412 / SJ)</name>
    <name type="common">Bacteriovorax marinus</name>
    <dbReference type="NCBI Taxonomy" id="862908"/>
    <lineage>
        <taxon>Bacteria</taxon>
        <taxon>Pseudomonadati</taxon>
        <taxon>Bdellovibrionota</taxon>
        <taxon>Bacteriovoracia</taxon>
        <taxon>Bacteriovoracales</taxon>
        <taxon>Halobacteriovoraceae</taxon>
        <taxon>Halobacteriovorax</taxon>
    </lineage>
</organism>
<keyword evidence="6" id="KW-1185">Reference proteome</keyword>
<accession>E1X148</accession>
<protein>
    <submittedName>
        <fullName evidence="5">Aminomethyltransferase</fullName>
    </submittedName>
</protein>
<evidence type="ECO:0000256" key="2">
    <source>
        <dbReference type="ARBA" id="ARBA00022803"/>
    </source>
</evidence>
<dbReference type="Gene3D" id="3.30.1360.120">
    <property type="entry name" value="Probable tRNA modification gtpase trme, domain 1"/>
    <property type="match status" value="1"/>
</dbReference>
<dbReference type="InterPro" id="IPR019734">
    <property type="entry name" value="TPR_rpt"/>
</dbReference>
<sequence length="510" mass="57971">MDFNMKKFELFVEGRKGVLSDWSVYCVKGEDREKFFQGQTTNDLMSLNPNEFALNARVDRTGKIQFFFLNIKTSNELYLAFPKSIAQSAIEELDKFIIMDDVEIEALDKNLYFTFLTTEASDNKFEGMLYGVPATLSFEEIDKESKEISNEEIEYLCVENGWPRWGVDITAGDLINNTRLNDLGISYTKGCFLGQETVAKIENGRGASFYPSFLTSPSVQKLEIGVFKINDRKGGEVISKIGNVAMVKLFREFRIDHKSFIVTQNEESFELSFNSYSKELSKDVFAHDLYLYGVSQFQAEKEDLAIATLSKVIKIAPNYSDAYESLGVIYGRQEKFELGIELMDKLLSVNEESVMAHTNKSLYLMRLGKIEEAEEEKGLATLKSFAEFGKIAKEKKAKEALDKQKEEEIIQRESMFKQVLEIDADDTIANFGMGDVYFHRKEYSMAKTHLERVIAVDAKYSTAYSLLGKTLEVLGEKEEAKKIYTKGIEVASAKGELMPANEMQARLVKL</sequence>
<dbReference type="Gene3D" id="1.25.40.10">
    <property type="entry name" value="Tetratricopeptide repeat domain"/>
    <property type="match status" value="2"/>
</dbReference>
<reference evidence="6" key="1">
    <citation type="journal article" date="2013" name="ISME J.">
        <title>A small predatory core genome in the divergent marine Bacteriovorax marinus SJ and the terrestrial Bdellovibrio bacteriovorus.</title>
        <authorList>
            <person name="Crossman L.C."/>
            <person name="Chen H."/>
            <person name="Cerdeno-Tarraga A.M."/>
            <person name="Brooks K."/>
            <person name="Quail M.A."/>
            <person name="Pineiro S.A."/>
            <person name="Hobley L."/>
            <person name="Sockett R.E."/>
            <person name="Bentley S.D."/>
            <person name="Parkhill J."/>
            <person name="Williams H.N."/>
            <person name="Stine O.C."/>
        </authorList>
    </citation>
    <scope>NUCLEOTIDE SEQUENCE [LARGE SCALE GENOMIC DNA]</scope>
    <source>
        <strain evidence="6">ATCC BAA-682 / DSM 15412 / SJ</strain>
    </source>
</reference>
<dbReference type="KEGG" id="bmx:BMS_3375"/>
<gene>
    <name evidence="5" type="ordered locus">BMS_3375</name>
</gene>
<dbReference type="eggNOG" id="COG0457">
    <property type="taxonomic scope" value="Bacteria"/>
</dbReference>
<proteinExistence type="predicted"/>
<dbReference type="Gene3D" id="3.30.70.1400">
    <property type="entry name" value="Aminomethyltransferase beta-barrel domains"/>
    <property type="match status" value="1"/>
</dbReference>
<dbReference type="PROSITE" id="PS50005">
    <property type="entry name" value="TPR"/>
    <property type="match status" value="1"/>
</dbReference>
<dbReference type="InterPro" id="IPR051685">
    <property type="entry name" value="Ycf3/AcsC/BcsC/TPR_MFPF"/>
</dbReference>
<dbReference type="PANTHER" id="PTHR44943:SF8">
    <property type="entry name" value="TPR REPEAT-CONTAINING PROTEIN MJ0263"/>
    <property type="match status" value="1"/>
</dbReference>